<keyword evidence="3" id="KW-1185">Reference proteome</keyword>
<dbReference type="Proteomes" id="UP000054481">
    <property type="component" value="Unassembled WGS sequence"/>
</dbReference>
<dbReference type="PANTHER" id="PTHR36978">
    <property type="entry name" value="P-LOOP CONTAINING NUCLEOTIDE TRIPHOSPHATE HYDROLASE"/>
    <property type="match status" value="1"/>
</dbReference>
<dbReference type="Gene3D" id="3.40.50.300">
    <property type="entry name" value="P-loop containing nucleotide triphosphate hydrolases"/>
    <property type="match status" value="1"/>
</dbReference>
<feature type="region of interest" description="Disordered" evidence="1">
    <location>
        <begin position="19"/>
        <end position="80"/>
    </location>
</feature>
<evidence type="ECO:0000256" key="1">
    <source>
        <dbReference type="SAM" id="MobiDB-lite"/>
    </source>
</evidence>
<gene>
    <name evidence="2" type="ORF">HIM_03592</name>
</gene>
<evidence type="ECO:0000313" key="3">
    <source>
        <dbReference type="Proteomes" id="UP000054481"/>
    </source>
</evidence>
<dbReference type="PANTHER" id="PTHR36978:SF4">
    <property type="entry name" value="P-LOOP CONTAINING NUCLEOSIDE TRIPHOSPHATE HYDROLASE PROTEIN"/>
    <property type="match status" value="1"/>
</dbReference>
<proteinExistence type="predicted"/>
<protein>
    <submittedName>
        <fullName evidence="2">Uncharacterized protein</fullName>
    </submittedName>
</protein>
<dbReference type="EMBL" id="KQ030508">
    <property type="protein sequence ID" value="KJZ77271.1"/>
    <property type="molecule type" value="Genomic_DNA"/>
</dbReference>
<dbReference type="Pfam" id="PF17784">
    <property type="entry name" value="Sulfotransfer_4"/>
    <property type="match status" value="1"/>
</dbReference>
<dbReference type="InterPro" id="IPR040632">
    <property type="entry name" value="Sulfotransfer_4"/>
</dbReference>
<reference evidence="2 3" key="1">
    <citation type="journal article" date="2014" name="Genome Biol. Evol.">
        <title>Comparative genomics and transcriptomics analyses reveal divergent lifestyle features of nematode endoparasitic fungus Hirsutella minnesotensis.</title>
        <authorList>
            <person name="Lai Y."/>
            <person name="Liu K."/>
            <person name="Zhang X."/>
            <person name="Zhang X."/>
            <person name="Li K."/>
            <person name="Wang N."/>
            <person name="Shu C."/>
            <person name="Wu Y."/>
            <person name="Wang C."/>
            <person name="Bushley K.E."/>
            <person name="Xiang M."/>
            <person name="Liu X."/>
        </authorList>
    </citation>
    <scope>NUCLEOTIDE SEQUENCE [LARGE SCALE GENOMIC DNA]</scope>
    <source>
        <strain evidence="2 3">3608</strain>
    </source>
</reference>
<dbReference type="SUPFAM" id="SSF52540">
    <property type="entry name" value="P-loop containing nucleoside triphosphate hydrolases"/>
    <property type="match status" value="1"/>
</dbReference>
<organism evidence="2 3">
    <name type="scientific">Hirsutella minnesotensis 3608</name>
    <dbReference type="NCBI Taxonomy" id="1043627"/>
    <lineage>
        <taxon>Eukaryota</taxon>
        <taxon>Fungi</taxon>
        <taxon>Dikarya</taxon>
        <taxon>Ascomycota</taxon>
        <taxon>Pezizomycotina</taxon>
        <taxon>Sordariomycetes</taxon>
        <taxon>Hypocreomycetidae</taxon>
        <taxon>Hypocreales</taxon>
        <taxon>Ophiocordycipitaceae</taxon>
        <taxon>Hirsutella</taxon>
    </lineage>
</organism>
<dbReference type="AlphaFoldDB" id="A0A0F7ZMI6"/>
<evidence type="ECO:0000313" key="2">
    <source>
        <dbReference type="EMBL" id="KJZ77271.1"/>
    </source>
</evidence>
<dbReference type="OrthoDB" id="408152at2759"/>
<sequence length="284" mass="31551">MNKSGLSASSQLSRLIRSHLLPEPSDTPGRNGRTLKTPRAAAHDEGPGSWPAAHGNPVHGRGPDGAGLPKRAPYAQARHASRRRRLPLGFDAIYGGCEGAAEGAALFAPQLIRAYPDAKVVVAVRDFDGWRRSVEDVVFRGLWCPLADLFVRFVEPTLGIVTISTMRKGNLGFYEARDADEARRNARMAYDRHHRVIQQMVPPEQLLFYKMGQGWEPLCEFLGKPVPDKPFPQSNEARGLKVQATKFFLVAFAMASWRRVSYLWRPILLGLGLWVAAAKVFRVT</sequence>
<accession>A0A0F7ZMI6</accession>
<name>A0A0F7ZMI6_9HYPO</name>
<dbReference type="InterPro" id="IPR027417">
    <property type="entry name" value="P-loop_NTPase"/>
</dbReference>